<keyword evidence="3" id="KW-1185">Reference proteome</keyword>
<sequence length="596" mass="66250">MSVGLGECADVSNVTCFVLFSLWKEDDDACPMSAPDPSQVVVLSTAVSMLQKLVYPALSVLSAFRWNETRPLHRPHSRPVTLVPIPKVVVHHLLSTFQAPDHQASVDMPHHAALEYEEEEDVFGDNDINPAQPLDLHPKPVPFASPVTQRPGPNEAGPSSAAPKYPISVNERRKVQDEVRGRMDELREKKRSGSRREVRAKGPSSLRECCMAVVRYNAARIWDIGDMEYPIIRPFLDELPRDQLEEIERNSPHIKKDTDWLWELFLLEEYPLFHERCRERQGEPRTTGWRRMYKKAKEDAEERQVAAVNRVAERYRQLEEEKAAKRIVIMDKLVPDKKARRGGPAGRGRGGLTGSSSSRSAGPVSALAKARADAQRARIAMTHASGKYVPPPSTRPRPTTGQPDLFKNPYLQQPSATSSHRSPVGNAPAYPPITGPRLPRPRAPSAAKRTSVQTNDTRNPSPPSRLQGSFRTSQLNEHRKALPPHLQSSTRPSHSPEPKAERFKIADSNTKSKFHEVKRPEVANFAPPKKSGVVVDFFGDGARGPKGFLESLGRAQAAERSGSPSRTSGTAGGQKRRSDSEALYERATKRREGMGG</sequence>
<gene>
    <name evidence="2" type="ORF">DB88DRAFT_41101</name>
</gene>
<feature type="region of interest" description="Disordered" evidence="1">
    <location>
        <begin position="337"/>
        <end position="596"/>
    </location>
</feature>
<accession>A0AAD9FWL0</accession>
<feature type="compositionally biased region" description="Basic and acidic residues" evidence="1">
    <location>
        <begin position="494"/>
        <end position="505"/>
    </location>
</feature>
<evidence type="ECO:0000256" key="1">
    <source>
        <dbReference type="SAM" id="MobiDB-lite"/>
    </source>
</evidence>
<feature type="compositionally biased region" description="Polar residues" evidence="1">
    <location>
        <begin position="450"/>
        <end position="475"/>
    </location>
</feature>
<comment type="caution">
    <text evidence="2">The sequence shown here is derived from an EMBL/GenBank/DDBJ whole genome shotgun (WGS) entry which is preliminary data.</text>
</comment>
<organism evidence="2 3">
    <name type="scientific">Papiliotrema laurentii</name>
    <name type="common">Cryptococcus laurentii</name>
    <dbReference type="NCBI Taxonomy" id="5418"/>
    <lineage>
        <taxon>Eukaryota</taxon>
        <taxon>Fungi</taxon>
        <taxon>Dikarya</taxon>
        <taxon>Basidiomycota</taxon>
        <taxon>Agaricomycotina</taxon>
        <taxon>Tremellomycetes</taxon>
        <taxon>Tremellales</taxon>
        <taxon>Rhynchogastremaceae</taxon>
        <taxon>Papiliotrema</taxon>
    </lineage>
</organism>
<feature type="compositionally biased region" description="Basic and acidic residues" evidence="1">
    <location>
        <begin position="576"/>
        <end position="596"/>
    </location>
</feature>
<dbReference type="GO" id="GO:0006368">
    <property type="term" value="P:transcription elongation by RNA polymerase II"/>
    <property type="evidence" value="ECO:0007669"/>
    <property type="project" value="InterPro"/>
</dbReference>
<protein>
    <submittedName>
        <fullName evidence="2">RNA polymerase II transcription factor SIII subunit A-domain-containing protein</fullName>
    </submittedName>
</protein>
<dbReference type="GO" id="GO:0070449">
    <property type="term" value="C:elongin complex"/>
    <property type="evidence" value="ECO:0007669"/>
    <property type="project" value="InterPro"/>
</dbReference>
<dbReference type="InterPro" id="IPR010684">
    <property type="entry name" value="RNA_pol_II_trans_fac_SIII_A"/>
</dbReference>
<dbReference type="EMBL" id="JAODAN010000001">
    <property type="protein sequence ID" value="KAK1927617.1"/>
    <property type="molecule type" value="Genomic_DNA"/>
</dbReference>
<dbReference type="Proteomes" id="UP001182556">
    <property type="component" value="Unassembled WGS sequence"/>
</dbReference>
<evidence type="ECO:0000313" key="3">
    <source>
        <dbReference type="Proteomes" id="UP001182556"/>
    </source>
</evidence>
<feature type="compositionally biased region" description="Polar residues" evidence="1">
    <location>
        <begin position="410"/>
        <end position="421"/>
    </location>
</feature>
<dbReference type="PANTHER" id="PTHR15141:SF76">
    <property type="entry name" value="TRANSCRIPTION ELONGATION FACTOR B POLYPEPTIDE 3"/>
    <property type="match status" value="1"/>
</dbReference>
<dbReference type="InterPro" id="IPR051870">
    <property type="entry name" value="Elongin-A_domain"/>
</dbReference>
<dbReference type="PANTHER" id="PTHR15141">
    <property type="entry name" value="TRANSCRIPTION ELONGATION FACTOR B POLYPEPTIDE 3"/>
    <property type="match status" value="1"/>
</dbReference>
<dbReference type="Pfam" id="PF06881">
    <property type="entry name" value="Elongin_A"/>
    <property type="match status" value="1"/>
</dbReference>
<name>A0AAD9FWL0_PAPLA</name>
<proteinExistence type="predicted"/>
<feature type="compositionally biased region" description="Basic and acidic residues" evidence="1">
    <location>
        <begin position="170"/>
        <end position="188"/>
    </location>
</feature>
<dbReference type="AlphaFoldDB" id="A0AAD9FWL0"/>
<feature type="compositionally biased region" description="Gly residues" evidence="1">
    <location>
        <begin position="343"/>
        <end position="353"/>
    </location>
</feature>
<feature type="compositionally biased region" description="Low complexity" evidence="1">
    <location>
        <begin position="354"/>
        <end position="369"/>
    </location>
</feature>
<reference evidence="2" key="1">
    <citation type="submission" date="2023-02" db="EMBL/GenBank/DDBJ databases">
        <title>Identification and recombinant expression of a fungal hydrolase from Papiliotrema laurentii that hydrolyzes apple cutin and clears colloidal polyester polyurethane.</title>
        <authorList>
            <consortium name="DOE Joint Genome Institute"/>
            <person name="Roman V.A."/>
            <person name="Bojanowski C."/>
            <person name="Crable B.R."/>
            <person name="Wagner D.N."/>
            <person name="Hung C.S."/>
            <person name="Nadeau L.J."/>
            <person name="Schratz L."/>
            <person name="Haridas S."/>
            <person name="Pangilinan J."/>
            <person name="Lipzen A."/>
            <person name="Na H."/>
            <person name="Yan M."/>
            <person name="Ng V."/>
            <person name="Grigoriev I.V."/>
            <person name="Spatafora J.W."/>
            <person name="Barlow D."/>
            <person name="Biffinger J."/>
            <person name="Kelley-Loughnane N."/>
            <person name="Varaljay V.A."/>
            <person name="Crookes-Goodson W.J."/>
        </authorList>
    </citation>
    <scope>NUCLEOTIDE SEQUENCE</scope>
    <source>
        <strain evidence="2">5307AH</strain>
    </source>
</reference>
<feature type="region of interest" description="Disordered" evidence="1">
    <location>
        <begin position="140"/>
        <end position="200"/>
    </location>
</feature>
<dbReference type="Gene3D" id="6.10.250.3180">
    <property type="match status" value="1"/>
</dbReference>
<evidence type="ECO:0000313" key="2">
    <source>
        <dbReference type="EMBL" id="KAK1927617.1"/>
    </source>
</evidence>